<name>A0A0D1WR45_9EURO</name>
<accession>A0A0D1WR45</accession>
<sequence length="566" mass="59401">MAEVAVKKRGRPKKVAVDGEVIVRVLEATTADEPKTRGKAASPTSSSLAKKSTSKAAITTSTTTSSTAAKKVKVLEEDKKVTVATTATPSARKRATKVSSPGSTSTSSAIITDPVGKTATTPTLEPGKVEGLVIEAKTSTTENHKLSAEKQPATTTAAARSATTTATPTVVKSTRTATSAVKAEVSSLPIPASTQSDRQLQNQARLSEILQQAKAFSKHSDDLHRSLLELVGDREVAYASVQQALETQTGKALPAKEIEVLVSSESPVAATTATSTETATVTSAATPTSTTVASDQRLQQKEQNQDQKSAETTTISAGQNEKGPEAPIKPKVTLEELVALVEAAISAPATAAPLSQGAPEVETIATVNQPALTTKATPDETMRQPPAIAPTVYIPSASMPLPSPQAWWSRPIPRYVLPASTITALAARGINTTNIQRQQPPSSHEPGTTSSGPSFPKRAGAGAGIGAGAGGFGAGGVSLPPSRPPPPPIQPKRPSEMPLKELKKDPKYRLLSSRWTRIMVALPVAIVSSYVLWERYEEQQAYRRAKEAKDRLERLGLGTSESNPYK</sequence>
<feature type="compositionally biased region" description="Basic and acidic residues" evidence="1">
    <location>
        <begin position="298"/>
        <end position="309"/>
    </location>
</feature>
<evidence type="ECO:0000313" key="3">
    <source>
        <dbReference type="Proteomes" id="UP000053599"/>
    </source>
</evidence>
<feature type="compositionally biased region" description="Gly residues" evidence="1">
    <location>
        <begin position="461"/>
        <end position="476"/>
    </location>
</feature>
<feature type="compositionally biased region" description="Pro residues" evidence="1">
    <location>
        <begin position="481"/>
        <end position="491"/>
    </location>
</feature>
<feature type="region of interest" description="Disordered" evidence="1">
    <location>
        <begin position="26"/>
        <end position="182"/>
    </location>
</feature>
<feature type="compositionally biased region" description="Polar residues" evidence="1">
    <location>
        <begin position="433"/>
        <end position="453"/>
    </location>
</feature>
<dbReference type="AlphaFoldDB" id="A0A0D1WR45"/>
<feature type="compositionally biased region" description="Low complexity" evidence="1">
    <location>
        <begin position="39"/>
        <end position="69"/>
    </location>
</feature>
<feature type="compositionally biased region" description="Low complexity" evidence="1">
    <location>
        <begin position="264"/>
        <end position="294"/>
    </location>
</feature>
<reference evidence="2 3" key="1">
    <citation type="submission" date="2015-01" db="EMBL/GenBank/DDBJ databases">
        <title>The Genome Sequence of Exophiala sideris CBS121828.</title>
        <authorList>
            <consortium name="The Broad Institute Genomics Platform"/>
            <person name="Cuomo C."/>
            <person name="de Hoog S."/>
            <person name="Gorbushina A."/>
            <person name="Stielow B."/>
            <person name="Teixiera M."/>
            <person name="Abouelleil A."/>
            <person name="Chapman S.B."/>
            <person name="Priest M."/>
            <person name="Young S.K."/>
            <person name="Wortman J."/>
            <person name="Nusbaum C."/>
            <person name="Birren B."/>
        </authorList>
    </citation>
    <scope>NUCLEOTIDE SEQUENCE [LARGE SCALE GENOMIC DNA]</scope>
    <source>
        <strain evidence="2 3">CBS 121828</strain>
    </source>
</reference>
<gene>
    <name evidence="2" type="ORF">PV11_09316</name>
</gene>
<feature type="region of interest" description="Disordered" evidence="1">
    <location>
        <begin position="433"/>
        <end position="501"/>
    </location>
</feature>
<organism evidence="2 3">
    <name type="scientific">Exophiala sideris</name>
    <dbReference type="NCBI Taxonomy" id="1016849"/>
    <lineage>
        <taxon>Eukaryota</taxon>
        <taxon>Fungi</taxon>
        <taxon>Dikarya</taxon>
        <taxon>Ascomycota</taxon>
        <taxon>Pezizomycotina</taxon>
        <taxon>Eurotiomycetes</taxon>
        <taxon>Chaetothyriomycetidae</taxon>
        <taxon>Chaetothyriales</taxon>
        <taxon>Herpotrichiellaceae</taxon>
        <taxon>Exophiala</taxon>
    </lineage>
</organism>
<evidence type="ECO:0000256" key="1">
    <source>
        <dbReference type="SAM" id="MobiDB-lite"/>
    </source>
</evidence>
<dbReference type="HOGENOM" id="CLU_046008_0_0_1"/>
<feature type="compositionally biased region" description="Polar residues" evidence="1">
    <location>
        <begin position="310"/>
        <end position="319"/>
    </location>
</feature>
<dbReference type="EMBL" id="KN846954">
    <property type="protein sequence ID" value="KIV77526.1"/>
    <property type="molecule type" value="Genomic_DNA"/>
</dbReference>
<feature type="compositionally biased region" description="Low complexity" evidence="1">
    <location>
        <begin position="152"/>
        <end position="176"/>
    </location>
</feature>
<feature type="compositionally biased region" description="Low complexity" evidence="1">
    <location>
        <begin position="99"/>
        <end position="108"/>
    </location>
</feature>
<protein>
    <submittedName>
        <fullName evidence="2">Uncharacterized protein</fullName>
    </submittedName>
</protein>
<proteinExistence type="predicted"/>
<evidence type="ECO:0000313" key="2">
    <source>
        <dbReference type="EMBL" id="KIV77526.1"/>
    </source>
</evidence>
<feature type="region of interest" description="Disordered" evidence="1">
    <location>
        <begin position="264"/>
        <end position="328"/>
    </location>
</feature>
<dbReference type="Proteomes" id="UP000053599">
    <property type="component" value="Unassembled WGS sequence"/>
</dbReference>
<dbReference type="OrthoDB" id="3784821at2759"/>
<dbReference type="STRING" id="1016849.A0A0D1WR45"/>